<feature type="non-terminal residue" evidence="1">
    <location>
        <position position="327"/>
    </location>
</feature>
<dbReference type="EMBL" id="JANBPG010000087">
    <property type="protein sequence ID" value="KAJ1900345.1"/>
    <property type="molecule type" value="Genomic_DNA"/>
</dbReference>
<evidence type="ECO:0000313" key="1">
    <source>
        <dbReference type="EMBL" id="KAJ1900345.1"/>
    </source>
</evidence>
<evidence type="ECO:0000313" key="2">
    <source>
        <dbReference type="Proteomes" id="UP001150581"/>
    </source>
</evidence>
<keyword evidence="2" id="KW-1185">Reference proteome</keyword>
<comment type="caution">
    <text evidence="1">The sequence shown here is derived from an EMBL/GenBank/DDBJ whole genome shotgun (WGS) entry which is preliminary data.</text>
</comment>
<proteinExistence type="predicted"/>
<organism evidence="1 2">
    <name type="scientific">Kickxella alabastrina</name>
    <dbReference type="NCBI Taxonomy" id="61397"/>
    <lineage>
        <taxon>Eukaryota</taxon>
        <taxon>Fungi</taxon>
        <taxon>Fungi incertae sedis</taxon>
        <taxon>Zoopagomycota</taxon>
        <taxon>Kickxellomycotina</taxon>
        <taxon>Kickxellomycetes</taxon>
        <taxon>Kickxellales</taxon>
        <taxon>Kickxellaceae</taxon>
        <taxon>Kickxella</taxon>
    </lineage>
</organism>
<accession>A0ACC1ISZ1</accession>
<sequence>MSAPGLNNSSAPQIVPESSPHCYSNKNSSTSPRGLDQISTSKVGSAQLPDTALQSEPRMFNNSIRPLRSLSSSEKCAPALDDIQPRAQRGLRRFSMAGPAGSGGGNGGPSQSHTLLSLHTWAEEEDEMAVETSPRMYEHPSLVSISGTMSCGFSTASHGRQLLASQMQHRGQLQPQPQQQPHPTTAHPGHMRNLSSGNHQPQRIANHGSISSGSINSVAAANGGGAVINRFIPETTFGFQDMGSSSSSSGPLSAQQTAGNGRGNGRRLRTPYSISIPSMIGSPLSFTQPFLASRTSIYGGQPPSSQIRAAHIDWDSLSMVEEVHALG</sequence>
<dbReference type="Proteomes" id="UP001150581">
    <property type="component" value="Unassembled WGS sequence"/>
</dbReference>
<protein>
    <submittedName>
        <fullName evidence="1">Uncharacterized protein</fullName>
    </submittedName>
</protein>
<reference evidence="1" key="1">
    <citation type="submission" date="2022-07" db="EMBL/GenBank/DDBJ databases">
        <title>Phylogenomic reconstructions and comparative analyses of Kickxellomycotina fungi.</title>
        <authorList>
            <person name="Reynolds N.K."/>
            <person name="Stajich J.E."/>
            <person name="Barry K."/>
            <person name="Grigoriev I.V."/>
            <person name="Crous P."/>
            <person name="Smith M.E."/>
        </authorList>
    </citation>
    <scope>NUCLEOTIDE SEQUENCE</scope>
    <source>
        <strain evidence="1">Benny 63K</strain>
    </source>
</reference>
<name>A0ACC1ISZ1_9FUNG</name>
<gene>
    <name evidence="1" type="ORF">LPJ66_001547</name>
</gene>